<dbReference type="AlphaFoldDB" id="A0A1Q5P594"/>
<dbReference type="InterPro" id="IPR000182">
    <property type="entry name" value="GNAT_dom"/>
</dbReference>
<evidence type="ECO:0000259" key="1">
    <source>
        <dbReference type="PROSITE" id="PS51186"/>
    </source>
</evidence>
<dbReference type="InterPro" id="IPR038764">
    <property type="entry name" value="GNAT_N_AcTrfase_prd"/>
</dbReference>
<dbReference type="Gene3D" id="3.40.630.30">
    <property type="match status" value="1"/>
</dbReference>
<protein>
    <recommendedName>
        <fullName evidence="1">N-acetyltransferase domain-containing protein</fullName>
    </recommendedName>
</protein>
<feature type="domain" description="N-acetyltransferase" evidence="1">
    <location>
        <begin position="3"/>
        <end position="149"/>
    </location>
</feature>
<dbReference type="InterPro" id="IPR016181">
    <property type="entry name" value="Acyl_CoA_acyltransferase"/>
</dbReference>
<dbReference type="EMBL" id="MRWQ01000004">
    <property type="protein sequence ID" value="OKL37449.1"/>
    <property type="molecule type" value="Genomic_DNA"/>
</dbReference>
<dbReference type="PROSITE" id="PS51186">
    <property type="entry name" value="GNAT"/>
    <property type="match status" value="1"/>
</dbReference>
<dbReference type="STRING" id="1714354.BLL40_03825"/>
<dbReference type="RefSeq" id="WP_073710602.1">
    <property type="nucleotide sequence ID" value="NZ_MRWQ01000004.1"/>
</dbReference>
<dbReference type="SUPFAM" id="SSF55729">
    <property type="entry name" value="Acyl-CoA N-acyltransferases (Nat)"/>
    <property type="match status" value="1"/>
</dbReference>
<accession>A0A1Q5P594</accession>
<dbReference type="PANTHER" id="PTHR41700:SF1">
    <property type="entry name" value="N-ACETYLTRANSFERASE DOMAIN-CONTAINING PROTEIN"/>
    <property type="match status" value="1"/>
</dbReference>
<name>A0A1Q5P594_9BACI</name>
<organism evidence="2 3">
    <name type="scientific">Domibacillus mangrovi</name>
    <dbReference type="NCBI Taxonomy" id="1714354"/>
    <lineage>
        <taxon>Bacteria</taxon>
        <taxon>Bacillati</taxon>
        <taxon>Bacillota</taxon>
        <taxon>Bacilli</taxon>
        <taxon>Bacillales</taxon>
        <taxon>Bacillaceae</taxon>
        <taxon>Domibacillus</taxon>
    </lineage>
</organism>
<dbReference type="Proteomes" id="UP000186524">
    <property type="component" value="Unassembled WGS sequence"/>
</dbReference>
<comment type="caution">
    <text evidence="2">The sequence shown here is derived from an EMBL/GenBank/DDBJ whole genome shotgun (WGS) entry which is preliminary data.</text>
</comment>
<dbReference type="Pfam" id="PF00583">
    <property type="entry name" value="Acetyltransf_1"/>
    <property type="match status" value="1"/>
</dbReference>
<dbReference type="PANTHER" id="PTHR41700">
    <property type="entry name" value="GCN5-RELATED N-ACETYLTRANSFERASE"/>
    <property type="match status" value="1"/>
</dbReference>
<sequence>MNIVIRNIEHVRELIEVKALESIIWSMDDPVPVHHMAAVIKSGGLVLGAFLNERLIGFQYSFAGFDGKVAYLHSHNLGIHPDFRKLGIGMQLKLAQKESAIQKGYDLIKWTYDPLETVNGTLNLHKLGATCSTYIENAYGDLPDQLNVGLPSDRFLVEWNLTKEQLEANSASYTSVITTNTMNGYLTPGEVTLDQTDEWISVPVPLNFQELKKHDLTLALNWREATRVAFQHYFSNGYHAFDLIRDPSDGNACHYLFKKSKEM</sequence>
<keyword evidence="3" id="KW-1185">Reference proteome</keyword>
<reference evidence="2 3" key="1">
    <citation type="submission" date="2016-12" db="EMBL/GenBank/DDBJ databases">
        <title>Domibacillus sp. SAOS 44 whole genome sequencing.</title>
        <authorList>
            <person name="Verma A."/>
            <person name="Krishnamurthi S."/>
        </authorList>
    </citation>
    <scope>NUCLEOTIDE SEQUENCE [LARGE SCALE GENOMIC DNA]</scope>
    <source>
        <strain evidence="2 3">SAOS 44</strain>
    </source>
</reference>
<dbReference type="CDD" id="cd04301">
    <property type="entry name" value="NAT_SF"/>
    <property type="match status" value="1"/>
</dbReference>
<dbReference type="GO" id="GO:0016747">
    <property type="term" value="F:acyltransferase activity, transferring groups other than amino-acyl groups"/>
    <property type="evidence" value="ECO:0007669"/>
    <property type="project" value="InterPro"/>
</dbReference>
<gene>
    <name evidence="2" type="ORF">BLL40_03825</name>
</gene>
<proteinExistence type="predicted"/>
<evidence type="ECO:0000313" key="3">
    <source>
        <dbReference type="Proteomes" id="UP000186524"/>
    </source>
</evidence>
<evidence type="ECO:0000313" key="2">
    <source>
        <dbReference type="EMBL" id="OKL37449.1"/>
    </source>
</evidence>